<dbReference type="InterPro" id="IPR011008">
    <property type="entry name" value="Dimeric_a/b-barrel"/>
</dbReference>
<gene>
    <name evidence="2" type="ORF">AACH06_29995</name>
</gene>
<accession>A0ABU9C1Z1</accession>
<dbReference type="Gene3D" id="3.30.70.1060">
    <property type="entry name" value="Dimeric alpha+beta barrel"/>
    <property type="match status" value="1"/>
</dbReference>
<proteinExistence type="predicted"/>
<evidence type="ECO:0008006" key="4">
    <source>
        <dbReference type="Google" id="ProtNLM"/>
    </source>
</evidence>
<dbReference type="SUPFAM" id="SSF54909">
    <property type="entry name" value="Dimeric alpha+beta barrel"/>
    <property type="match status" value="1"/>
</dbReference>
<comment type="caution">
    <text evidence="2">The sequence shown here is derived from an EMBL/GenBank/DDBJ whole genome shotgun (WGS) entry which is preliminary data.</text>
</comment>
<feature type="signal peptide" evidence="1">
    <location>
        <begin position="1"/>
        <end position="30"/>
    </location>
</feature>
<dbReference type="EMBL" id="JBBUTG010000067">
    <property type="protein sequence ID" value="MEK8035070.1"/>
    <property type="molecule type" value="Genomic_DNA"/>
</dbReference>
<evidence type="ECO:0000256" key="1">
    <source>
        <dbReference type="SAM" id="SignalP"/>
    </source>
</evidence>
<protein>
    <recommendedName>
        <fullName evidence="4">YCII-related domain-containing protein</fullName>
    </recommendedName>
</protein>
<keyword evidence="3" id="KW-1185">Reference proteome</keyword>
<evidence type="ECO:0000313" key="2">
    <source>
        <dbReference type="EMBL" id="MEK8035070.1"/>
    </source>
</evidence>
<reference evidence="2 3" key="1">
    <citation type="submission" date="2024-04" db="EMBL/GenBank/DDBJ databases">
        <title>Novel species of the genus Ideonella isolated from streams.</title>
        <authorList>
            <person name="Lu H."/>
        </authorList>
    </citation>
    <scope>NUCLEOTIDE SEQUENCE [LARGE SCALE GENOMIC DNA]</scope>
    <source>
        <strain evidence="2 3">DXS29W</strain>
    </source>
</reference>
<dbReference type="RefSeq" id="WP_341429504.1">
    <property type="nucleotide sequence ID" value="NZ_JBBUTG010000067.1"/>
</dbReference>
<sequence>MKMRSATRRKVLSLLFVNAAAAHLSDHAIAQPVSGAMKDIRYVVFHRPGPAWQQGKGMFEQPGVMQHVQHYRQWLTAGKLELGGPHLDAGGGGMMIPVAGVSEEDVKRFALEDPAVNDGTLLVEVRPWLVGMSK</sequence>
<evidence type="ECO:0000313" key="3">
    <source>
        <dbReference type="Proteomes" id="UP001371218"/>
    </source>
</evidence>
<name>A0ABU9C1Z1_9BURK</name>
<keyword evidence="1" id="KW-0732">Signal</keyword>
<feature type="chain" id="PRO_5046317042" description="YCII-related domain-containing protein" evidence="1">
    <location>
        <begin position="31"/>
        <end position="134"/>
    </location>
</feature>
<dbReference type="Proteomes" id="UP001371218">
    <property type="component" value="Unassembled WGS sequence"/>
</dbReference>
<organism evidence="2 3">
    <name type="scientific">Ideonella lacteola</name>
    <dbReference type="NCBI Taxonomy" id="2984193"/>
    <lineage>
        <taxon>Bacteria</taxon>
        <taxon>Pseudomonadati</taxon>
        <taxon>Pseudomonadota</taxon>
        <taxon>Betaproteobacteria</taxon>
        <taxon>Burkholderiales</taxon>
        <taxon>Sphaerotilaceae</taxon>
        <taxon>Ideonella</taxon>
    </lineage>
</organism>